<keyword evidence="2" id="KW-0472">Membrane</keyword>
<reference evidence="3" key="1">
    <citation type="submission" date="2021-02" db="EMBL/GenBank/DDBJ databases">
        <authorList>
            <person name="Dougan E. K."/>
            <person name="Rhodes N."/>
            <person name="Thang M."/>
            <person name="Chan C."/>
        </authorList>
    </citation>
    <scope>NUCLEOTIDE SEQUENCE</scope>
</reference>
<protein>
    <recommendedName>
        <fullName evidence="5">Transmembrane protein</fullName>
    </recommendedName>
</protein>
<keyword evidence="2" id="KW-1133">Transmembrane helix</keyword>
<keyword evidence="2" id="KW-0812">Transmembrane</keyword>
<feature type="compositionally biased region" description="Low complexity" evidence="1">
    <location>
        <begin position="17"/>
        <end position="29"/>
    </location>
</feature>
<organism evidence="3 4">
    <name type="scientific">Polarella glacialis</name>
    <name type="common">Dinoflagellate</name>
    <dbReference type="NCBI Taxonomy" id="89957"/>
    <lineage>
        <taxon>Eukaryota</taxon>
        <taxon>Sar</taxon>
        <taxon>Alveolata</taxon>
        <taxon>Dinophyceae</taxon>
        <taxon>Suessiales</taxon>
        <taxon>Suessiaceae</taxon>
        <taxon>Polarella</taxon>
    </lineage>
</organism>
<proteinExistence type="predicted"/>
<dbReference type="EMBL" id="CAJNNW010006240">
    <property type="protein sequence ID" value="CAE8648138.1"/>
    <property type="molecule type" value="Genomic_DNA"/>
</dbReference>
<sequence length="119" mass="13439">MSTDSSSAEAKHERGKSSATTSTTTAAATERSHMSIIRAVYKARLVLMFLSRLVLFAFLPSCPFFTFAICFHVFPQALIHTPHERREGNRQRERPTQAQTDDKNDDLGLIETCRITSMF</sequence>
<feature type="region of interest" description="Disordered" evidence="1">
    <location>
        <begin position="81"/>
        <end position="104"/>
    </location>
</feature>
<comment type="caution">
    <text evidence="3">The sequence shown here is derived from an EMBL/GenBank/DDBJ whole genome shotgun (WGS) entry which is preliminary data.</text>
</comment>
<evidence type="ECO:0000256" key="2">
    <source>
        <dbReference type="SAM" id="Phobius"/>
    </source>
</evidence>
<name>A0A813ICG7_POLGL</name>
<gene>
    <name evidence="3" type="ORF">PGLA2088_LOCUS6307</name>
</gene>
<evidence type="ECO:0000256" key="1">
    <source>
        <dbReference type="SAM" id="MobiDB-lite"/>
    </source>
</evidence>
<dbReference type="Proteomes" id="UP000626109">
    <property type="component" value="Unassembled WGS sequence"/>
</dbReference>
<dbReference type="AlphaFoldDB" id="A0A813ICG7"/>
<feature type="transmembrane region" description="Helical" evidence="2">
    <location>
        <begin position="53"/>
        <end position="74"/>
    </location>
</feature>
<accession>A0A813ICG7</accession>
<feature type="region of interest" description="Disordered" evidence="1">
    <location>
        <begin position="1"/>
        <end position="29"/>
    </location>
</feature>
<evidence type="ECO:0008006" key="5">
    <source>
        <dbReference type="Google" id="ProtNLM"/>
    </source>
</evidence>
<evidence type="ECO:0000313" key="3">
    <source>
        <dbReference type="EMBL" id="CAE8648138.1"/>
    </source>
</evidence>
<evidence type="ECO:0000313" key="4">
    <source>
        <dbReference type="Proteomes" id="UP000626109"/>
    </source>
</evidence>